<evidence type="ECO:0000256" key="3">
    <source>
        <dbReference type="PROSITE-ProRule" id="PRU00649"/>
    </source>
</evidence>
<name>A0A6P8NT70_GEOSA</name>
<dbReference type="SUPFAM" id="SSF46942">
    <property type="entry name" value="Elongation factor TFIIS domain 2"/>
    <property type="match status" value="1"/>
</dbReference>
<evidence type="ECO:0000313" key="7">
    <source>
        <dbReference type="Proteomes" id="UP000515159"/>
    </source>
</evidence>
<keyword evidence="8" id="KW-0648">Protein biosynthesis</keyword>
<dbReference type="PANTHER" id="PTHR11477:SF14">
    <property type="entry name" value="TRANSCRIPTION ELONGATION FACTOR A N-TERMINAL AND CENTRAL DOMAIN-CONTAINING PROTEIN 2"/>
    <property type="match status" value="1"/>
</dbReference>
<keyword evidence="7" id="KW-1185">Reference proteome</keyword>
<evidence type="ECO:0000259" key="5">
    <source>
        <dbReference type="PROSITE" id="PS51319"/>
    </source>
</evidence>
<evidence type="ECO:0000313" key="8">
    <source>
        <dbReference type="RefSeq" id="XP_033772035.1"/>
    </source>
</evidence>
<sequence>MHKFVIRKPRGEETSKKKTPEEKVYRQTTIESLKRVVVIEDIKRWKCILEQPGQTQEKLIEVLQELKKKMPSREVLISTKIGHTVNKIRKHSDQEVAGLAKEVYAQWKTFHAENANKPSIEVRSDAKSESLRISARKLLSDAVELEVDHPLVENIEREVFHLYSRRVSVPYRKTVRALVFTLKHKPETRAQVKASALAVSTLVQNHKK</sequence>
<feature type="compositionally biased region" description="Basic and acidic residues" evidence="4">
    <location>
        <begin position="9"/>
        <end position="20"/>
    </location>
</feature>
<dbReference type="InterPro" id="IPR035441">
    <property type="entry name" value="TFIIS/LEDGF_dom_sf"/>
</dbReference>
<dbReference type="InterPro" id="IPR003618">
    <property type="entry name" value="TFIIS_cen_dom"/>
</dbReference>
<dbReference type="InterPro" id="IPR036575">
    <property type="entry name" value="TFIIS_cen_dom_sf"/>
</dbReference>
<proteinExistence type="predicted"/>
<dbReference type="GO" id="GO:0006351">
    <property type="term" value="P:DNA-templated transcription"/>
    <property type="evidence" value="ECO:0007669"/>
    <property type="project" value="InterPro"/>
</dbReference>
<dbReference type="SUPFAM" id="SSF47676">
    <property type="entry name" value="Conserved domain common to transcription factors TFIIS, elongin A, CRSP70"/>
    <property type="match status" value="1"/>
</dbReference>
<dbReference type="PANTHER" id="PTHR11477">
    <property type="entry name" value="TRANSCRIPTION FACTOR S-II ZINC FINGER DOMAIN-CONTAINING PROTEIN"/>
    <property type="match status" value="1"/>
</dbReference>
<dbReference type="OrthoDB" id="44867at2759"/>
<dbReference type="Proteomes" id="UP000515159">
    <property type="component" value="Chromosome 12"/>
</dbReference>
<gene>
    <name evidence="8" type="primary">TCEANC2</name>
</gene>
<dbReference type="RefSeq" id="XP_033772035.1">
    <property type="nucleotide sequence ID" value="XM_033916144.1"/>
</dbReference>
<evidence type="ECO:0000256" key="1">
    <source>
        <dbReference type="ARBA" id="ARBA00004123"/>
    </source>
</evidence>
<dbReference type="InParanoid" id="A0A6P8NT70"/>
<comment type="subcellular location">
    <subcellularLocation>
        <location evidence="1 3">Nucleus</location>
    </subcellularLocation>
</comment>
<dbReference type="GO" id="GO:0003746">
    <property type="term" value="F:translation elongation factor activity"/>
    <property type="evidence" value="ECO:0007669"/>
    <property type="project" value="UniProtKB-KW"/>
</dbReference>
<feature type="region of interest" description="Disordered" evidence="4">
    <location>
        <begin position="1"/>
        <end position="20"/>
    </location>
</feature>
<evidence type="ECO:0000259" key="6">
    <source>
        <dbReference type="PROSITE" id="PS51321"/>
    </source>
</evidence>
<dbReference type="GO" id="GO:0005634">
    <property type="term" value="C:nucleus"/>
    <property type="evidence" value="ECO:0007669"/>
    <property type="project" value="UniProtKB-SubCell"/>
</dbReference>
<protein>
    <submittedName>
        <fullName evidence="8">Transcription elongation factor A N-terminal and central domain-containing protein 2</fullName>
    </submittedName>
</protein>
<evidence type="ECO:0000256" key="2">
    <source>
        <dbReference type="ARBA" id="ARBA00023242"/>
    </source>
</evidence>
<dbReference type="Pfam" id="PF08711">
    <property type="entry name" value="Med26"/>
    <property type="match status" value="1"/>
</dbReference>
<dbReference type="PROSITE" id="PS51319">
    <property type="entry name" value="TFIIS_N"/>
    <property type="match status" value="1"/>
</dbReference>
<dbReference type="GeneID" id="117346489"/>
<feature type="domain" description="TFIIS central" evidence="6">
    <location>
        <begin position="131"/>
        <end position="208"/>
    </location>
</feature>
<evidence type="ECO:0000256" key="4">
    <source>
        <dbReference type="SAM" id="MobiDB-lite"/>
    </source>
</evidence>
<keyword evidence="8" id="KW-0251">Elongation factor</keyword>
<dbReference type="FunCoup" id="A0A6P8NT70">
    <property type="interactions" value="2208"/>
</dbReference>
<keyword evidence="2 3" id="KW-0539">Nucleus</keyword>
<dbReference type="CDD" id="cd00183">
    <property type="entry name" value="TFIIS_I"/>
    <property type="match status" value="1"/>
</dbReference>
<dbReference type="PROSITE" id="PS51321">
    <property type="entry name" value="TFIIS_CENTRAL"/>
    <property type="match status" value="1"/>
</dbReference>
<dbReference type="CTD" id="127428"/>
<dbReference type="InterPro" id="IPR017923">
    <property type="entry name" value="TFIIS_N"/>
</dbReference>
<dbReference type="AlphaFoldDB" id="A0A6P8NT70"/>
<dbReference type="Gene3D" id="1.20.930.10">
    <property type="entry name" value="Conserved domain common to transcription factors TFIIS, elongin A, CRSP70"/>
    <property type="match status" value="1"/>
</dbReference>
<feature type="domain" description="TFIIS N-terminal" evidence="5">
    <location>
        <begin position="40"/>
        <end position="114"/>
    </location>
</feature>
<dbReference type="SMART" id="SM00509">
    <property type="entry name" value="TFS2N"/>
    <property type="match status" value="1"/>
</dbReference>
<dbReference type="Gene3D" id="1.10.472.30">
    <property type="entry name" value="Transcription elongation factor S-II, central domain"/>
    <property type="match status" value="1"/>
</dbReference>
<organism evidence="7 8">
    <name type="scientific">Geotrypetes seraphini</name>
    <name type="common">Gaboon caecilian</name>
    <name type="synonym">Caecilia seraphini</name>
    <dbReference type="NCBI Taxonomy" id="260995"/>
    <lineage>
        <taxon>Eukaryota</taxon>
        <taxon>Metazoa</taxon>
        <taxon>Chordata</taxon>
        <taxon>Craniata</taxon>
        <taxon>Vertebrata</taxon>
        <taxon>Euteleostomi</taxon>
        <taxon>Amphibia</taxon>
        <taxon>Gymnophiona</taxon>
        <taxon>Geotrypetes</taxon>
    </lineage>
</organism>
<dbReference type="InterPro" id="IPR003617">
    <property type="entry name" value="TFIIS/CRSP70_N_sub"/>
</dbReference>
<dbReference type="KEGG" id="gsh:117346489"/>
<reference evidence="8" key="1">
    <citation type="submission" date="2025-08" db="UniProtKB">
        <authorList>
            <consortium name="RefSeq"/>
        </authorList>
    </citation>
    <scope>IDENTIFICATION</scope>
</reference>
<accession>A0A6P8NT70</accession>